<evidence type="ECO:0000256" key="3">
    <source>
        <dbReference type="ARBA" id="ARBA00022692"/>
    </source>
</evidence>
<comment type="subcellular location">
    <subcellularLocation>
        <location evidence="1">Membrane</location>
        <topology evidence="1">Multi-pass membrane protein</topology>
    </subcellularLocation>
</comment>
<keyword evidence="6" id="KW-0472">Membrane</keyword>
<keyword evidence="4" id="KW-0677">Repeat</keyword>
<evidence type="ECO:0000256" key="1">
    <source>
        <dbReference type="ARBA" id="ARBA00004141"/>
    </source>
</evidence>
<comment type="similarity">
    <text evidence="7">Belongs to the MPDU1 (TC 2.A.43.3) family.</text>
</comment>
<evidence type="ECO:0008006" key="9">
    <source>
        <dbReference type="Google" id="ProtNLM"/>
    </source>
</evidence>
<evidence type="ECO:0000256" key="6">
    <source>
        <dbReference type="ARBA" id="ARBA00023136"/>
    </source>
</evidence>
<protein>
    <recommendedName>
        <fullName evidence="9">Mannose-P-dolichol utilization defect 1 protein</fullName>
    </recommendedName>
</protein>
<gene>
    <name evidence="8" type="ORF">g.805</name>
</gene>
<dbReference type="PANTHER" id="PTHR12226:SF2">
    <property type="entry name" value="MANNOSE-P-DOLICHOL UTILIZATION DEFECT 1 PROTEIN"/>
    <property type="match status" value="1"/>
</dbReference>
<organism evidence="8">
    <name type="scientific">Auxenochlorella protothecoides</name>
    <name type="common">Green microalga</name>
    <name type="synonym">Chlorella protothecoides</name>
    <dbReference type="NCBI Taxonomy" id="3075"/>
    <lineage>
        <taxon>Eukaryota</taxon>
        <taxon>Viridiplantae</taxon>
        <taxon>Chlorophyta</taxon>
        <taxon>core chlorophytes</taxon>
        <taxon>Trebouxiophyceae</taxon>
        <taxon>Chlorellales</taxon>
        <taxon>Chlorellaceae</taxon>
        <taxon>Auxenochlorella</taxon>
    </lineage>
</organism>
<evidence type="ECO:0000256" key="7">
    <source>
        <dbReference type="ARBA" id="ARBA00038475"/>
    </source>
</evidence>
<sequence length="313" mass="32958">MPSTSCVCLSSHGCDLKCAGGSCSPQQDSVRGLDHQVSTHNPMLSGTARPSHECFSGGRVLLRGTSLHIKPSIVQRPALKPSRGAAAIRQVRCYAGASAASELLAKAVGWAVIGGSCFRSMPQIVRIYKSKSVEGLSTMAFVNETVVCIVNMAYNLRHGYPFSSYGDAATCGLQNTVILGLMFRHGCISNRNKVLITVGLTAFAASLCFGVCSDALLAQLQASSVLLLALGGRLPQIWMNIRNGGSGELSMGSAALSVAGNLGRLFTTLTLVDDKLVLVASVSQLLLNAILLWQTAQTAWRKKQGTGPVYKAA</sequence>
<evidence type="ECO:0000256" key="4">
    <source>
        <dbReference type="ARBA" id="ARBA00022737"/>
    </source>
</evidence>
<dbReference type="Pfam" id="PF04193">
    <property type="entry name" value="PQ-loop"/>
    <property type="match status" value="2"/>
</dbReference>
<evidence type="ECO:0000256" key="2">
    <source>
        <dbReference type="ARBA" id="ARBA00022448"/>
    </source>
</evidence>
<dbReference type="AlphaFoldDB" id="A0A1D2A4I1"/>
<keyword evidence="2" id="KW-0813">Transport</keyword>
<evidence type="ECO:0000256" key="5">
    <source>
        <dbReference type="ARBA" id="ARBA00022989"/>
    </source>
</evidence>
<dbReference type="InterPro" id="IPR006603">
    <property type="entry name" value="PQ-loop_rpt"/>
</dbReference>
<keyword evidence="5" id="KW-1133">Transmembrane helix</keyword>
<evidence type="ECO:0000313" key="8">
    <source>
        <dbReference type="EMBL" id="JAT74109.1"/>
    </source>
</evidence>
<keyword evidence="3" id="KW-0812">Transmembrane</keyword>
<dbReference type="EMBL" id="GDKF01004513">
    <property type="protein sequence ID" value="JAT74109.1"/>
    <property type="molecule type" value="Transcribed_RNA"/>
</dbReference>
<dbReference type="GO" id="GO:0016020">
    <property type="term" value="C:membrane"/>
    <property type="evidence" value="ECO:0007669"/>
    <property type="project" value="UniProtKB-SubCell"/>
</dbReference>
<dbReference type="PANTHER" id="PTHR12226">
    <property type="entry name" value="MANNOSE-P-DOLICHOL UTILIZATION DEFECT 1 LEC35 -RELATED"/>
    <property type="match status" value="1"/>
</dbReference>
<reference evidence="8" key="1">
    <citation type="submission" date="2015-08" db="EMBL/GenBank/DDBJ databases">
        <authorList>
            <person name="Babu N.S."/>
            <person name="Beckwith C.J."/>
            <person name="Beseler K.G."/>
            <person name="Brison A."/>
            <person name="Carone J.V."/>
            <person name="Caskin T.P."/>
            <person name="Diamond M."/>
            <person name="Durham M.E."/>
            <person name="Foxe J.M."/>
            <person name="Go M."/>
            <person name="Henderson B.A."/>
            <person name="Jones I.B."/>
            <person name="McGettigan J.A."/>
            <person name="Micheletti S.J."/>
            <person name="Nasrallah M.E."/>
            <person name="Ortiz D."/>
            <person name="Piller C.R."/>
            <person name="Privatt S.R."/>
            <person name="Schneider S.L."/>
            <person name="Sharp S."/>
            <person name="Smith T.C."/>
            <person name="Stanton J.D."/>
            <person name="Ullery H.E."/>
            <person name="Wilson R.J."/>
            <person name="Serrano M.G."/>
            <person name="Buck G."/>
            <person name="Lee V."/>
            <person name="Wang Y."/>
            <person name="Carvalho R."/>
            <person name="Voegtly L."/>
            <person name="Shi R."/>
            <person name="Duckworth R."/>
            <person name="Johnson A."/>
            <person name="Loviza R."/>
            <person name="Walstead R."/>
            <person name="Shah Z."/>
            <person name="Kiflezghi M."/>
            <person name="Wade K."/>
            <person name="Ball S.L."/>
            <person name="Bradley K.W."/>
            <person name="Asai D.J."/>
            <person name="Bowman C.A."/>
            <person name="Russell D.A."/>
            <person name="Pope W.H."/>
            <person name="Jacobs-Sera D."/>
            <person name="Hendrix R.W."/>
            <person name="Hatfull G.F."/>
        </authorList>
    </citation>
    <scope>NUCLEOTIDE SEQUENCE</scope>
</reference>
<dbReference type="InterPro" id="IPR016817">
    <property type="entry name" value="MannP-dilichol_defect-1"/>
</dbReference>
<dbReference type="Gene3D" id="1.20.1280.290">
    <property type="match status" value="2"/>
</dbReference>
<proteinExistence type="inferred from homology"/>
<name>A0A1D2A4I1_AUXPR</name>
<accession>A0A1D2A4I1</accession>
<dbReference type="SMART" id="SM00679">
    <property type="entry name" value="CTNS"/>
    <property type="match status" value="2"/>
</dbReference>